<feature type="domain" description="Aldehyde dehydrogenase" evidence="2">
    <location>
        <begin position="143"/>
        <end position="355"/>
    </location>
</feature>
<evidence type="ECO:0000259" key="2">
    <source>
        <dbReference type="Pfam" id="PF00171"/>
    </source>
</evidence>
<dbReference type="Gene3D" id="3.40.605.10">
    <property type="entry name" value="Aldehyde Dehydrogenase, Chain A, domain 1"/>
    <property type="match status" value="1"/>
</dbReference>
<reference evidence="3 4" key="1">
    <citation type="submission" date="2021-03" db="EMBL/GenBank/DDBJ databases">
        <title>Sequencing the genomes of 1000 actinobacteria strains.</title>
        <authorList>
            <person name="Klenk H.-P."/>
        </authorList>
    </citation>
    <scope>NUCLEOTIDE SEQUENCE [LARGE SCALE GENOMIC DNA]</scope>
    <source>
        <strain evidence="3 4">DSM 44580</strain>
    </source>
</reference>
<dbReference type="InterPro" id="IPR015590">
    <property type="entry name" value="Aldehyde_DH_dom"/>
</dbReference>
<accession>A0ABS5A6R0</accession>
<evidence type="ECO:0000313" key="3">
    <source>
        <dbReference type="EMBL" id="MBP2472241.1"/>
    </source>
</evidence>
<organism evidence="3 4">
    <name type="scientific">Crossiella equi</name>
    <dbReference type="NCBI Taxonomy" id="130796"/>
    <lineage>
        <taxon>Bacteria</taxon>
        <taxon>Bacillati</taxon>
        <taxon>Actinomycetota</taxon>
        <taxon>Actinomycetes</taxon>
        <taxon>Pseudonocardiales</taxon>
        <taxon>Pseudonocardiaceae</taxon>
        <taxon>Crossiella</taxon>
    </lineage>
</organism>
<comment type="caution">
    <text evidence="3">The sequence shown here is derived from an EMBL/GenBank/DDBJ whole genome shotgun (WGS) entry which is preliminary data.</text>
</comment>
<proteinExistence type="predicted"/>
<dbReference type="InterPro" id="IPR016163">
    <property type="entry name" value="Ald_DH_C"/>
</dbReference>
<protein>
    <submittedName>
        <fullName evidence="3">Acyl-CoA reductase-like NAD-dependent aldehyde dehydrogenase</fullName>
    </submittedName>
</protein>
<gene>
    <name evidence="3" type="ORF">JOF53_001113</name>
</gene>
<dbReference type="EMBL" id="JAGIOO010000001">
    <property type="protein sequence ID" value="MBP2472241.1"/>
    <property type="molecule type" value="Genomic_DNA"/>
</dbReference>
<keyword evidence="1" id="KW-0560">Oxidoreductase</keyword>
<evidence type="ECO:0000313" key="4">
    <source>
        <dbReference type="Proteomes" id="UP001519363"/>
    </source>
</evidence>
<dbReference type="SUPFAM" id="SSF53720">
    <property type="entry name" value="ALDH-like"/>
    <property type="match status" value="1"/>
</dbReference>
<dbReference type="InterPro" id="IPR016161">
    <property type="entry name" value="Ald_DH/histidinol_DH"/>
</dbReference>
<dbReference type="Proteomes" id="UP001519363">
    <property type="component" value="Unassembled WGS sequence"/>
</dbReference>
<keyword evidence="4" id="KW-1185">Reference proteome</keyword>
<dbReference type="InterPro" id="IPR016162">
    <property type="entry name" value="Ald_DH_N"/>
</dbReference>
<dbReference type="RefSeq" id="WP_086785781.1">
    <property type="nucleotide sequence ID" value="NZ_JAGIOO010000001.1"/>
</dbReference>
<name>A0ABS5A6R0_9PSEU</name>
<dbReference type="Pfam" id="PF00171">
    <property type="entry name" value="Aldedh"/>
    <property type="match status" value="1"/>
</dbReference>
<evidence type="ECO:0000256" key="1">
    <source>
        <dbReference type="ARBA" id="ARBA00023002"/>
    </source>
</evidence>
<dbReference type="Gene3D" id="3.40.309.10">
    <property type="entry name" value="Aldehyde Dehydrogenase, Chain A, domain 2"/>
    <property type="match status" value="1"/>
</dbReference>
<sequence>MAASLPALGPSGPYRTTRTAVLTAVTGAELGTLAQVPPLYVRRAVDALRAATPLSTPECLDALREAATLFAEGVVDGVPVAEHEASVAALSGVALPVVRAATQALAHTLRSAGRVVAAARPHGITQRWQAGAGRAVWVRRGEVLGVLAPGNHPGTHGPWLTALALGYRVAVRPSARDPLTPARLVSALRACGFGDQVAFLPCAHEVADELVRAADLALVYGGAELAARYGGRTDVLVQGPGRSKVLVSTSDWVPHLDVLVDSVAGFGATACVNASAVLVDGDAASVAEALAAALARLPVHPAGHEQAVLPVFPEARARELEEFLRTRLDGARLLADGPLTEVLPDGGAVLRPAVVLLDRAADPRLGLELPFPCVWLAPWRPAEGTGPLRESLVVTALTADRELLARLAAEPTIRNLHIGAHPTHLMDPVLPHDGHLAEFLMRAKTVIGALAAPAEGE</sequence>